<dbReference type="EMBL" id="CAJVPM010002816">
    <property type="protein sequence ID" value="CAG8493007.1"/>
    <property type="molecule type" value="Genomic_DNA"/>
</dbReference>
<reference evidence="1" key="1">
    <citation type="submission" date="2021-06" db="EMBL/GenBank/DDBJ databases">
        <authorList>
            <person name="Kallberg Y."/>
            <person name="Tangrot J."/>
            <person name="Rosling A."/>
        </authorList>
    </citation>
    <scope>NUCLEOTIDE SEQUENCE</scope>
    <source>
        <strain evidence="1">AU212A</strain>
    </source>
</reference>
<evidence type="ECO:0000313" key="2">
    <source>
        <dbReference type="Proteomes" id="UP000789860"/>
    </source>
</evidence>
<name>A0ACA9KWB3_9GLOM</name>
<dbReference type="Proteomes" id="UP000789860">
    <property type="component" value="Unassembled WGS sequence"/>
</dbReference>
<proteinExistence type="predicted"/>
<keyword evidence="2" id="KW-1185">Reference proteome</keyword>
<gene>
    <name evidence="1" type="ORF">SCALOS_LOCUS2905</name>
</gene>
<comment type="caution">
    <text evidence="1">The sequence shown here is derived from an EMBL/GenBank/DDBJ whole genome shotgun (WGS) entry which is preliminary data.</text>
</comment>
<protein>
    <submittedName>
        <fullName evidence="1">6076_t:CDS:1</fullName>
    </submittedName>
</protein>
<organism evidence="1 2">
    <name type="scientific">Scutellospora calospora</name>
    <dbReference type="NCBI Taxonomy" id="85575"/>
    <lineage>
        <taxon>Eukaryota</taxon>
        <taxon>Fungi</taxon>
        <taxon>Fungi incertae sedis</taxon>
        <taxon>Mucoromycota</taxon>
        <taxon>Glomeromycotina</taxon>
        <taxon>Glomeromycetes</taxon>
        <taxon>Diversisporales</taxon>
        <taxon>Gigasporaceae</taxon>
        <taxon>Scutellospora</taxon>
    </lineage>
</organism>
<evidence type="ECO:0000313" key="1">
    <source>
        <dbReference type="EMBL" id="CAG8493007.1"/>
    </source>
</evidence>
<accession>A0ACA9KWB3</accession>
<sequence>MTIYEGNNLEYAISPKLLPDIYEIVPVTYDETIFYTNNGIKKSIGRLKLSEYECDINSQLPNNLYLKYTESCVTIYSDSNQNVLFMFNNSSNYGAFAEDALLVS</sequence>